<comment type="pathway">
    <text evidence="1">Protein modification; protein sumoylation.</text>
</comment>
<name>A0A061H3N7_9BASI</name>
<evidence type="ECO:0000256" key="8">
    <source>
        <dbReference type="PROSITE-ProRule" id="PRU00452"/>
    </source>
</evidence>
<dbReference type="Gene3D" id="2.60.120.780">
    <property type="entry name" value="PINIT domain"/>
    <property type="match status" value="1"/>
</dbReference>
<evidence type="ECO:0000256" key="4">
    <source>
        <dbReference type="ARBA" id="ARBA00022723"/>
    </source>
</evidence>
<feature type="compositionally biased region" description="Pro residues" evidence="9">
    <location>
        <begin position="508"/>
        <end position="522"/>
    </location>
</feature>
<dbReference type="InterPro" id="IPR031141">
    <property type="entry name" value="SIZ1/2_SP-RING"/>
</dbReference>
<dbReference type="InterPro" id="IPR004181">
    <property type="entry name" value="Znf_MIZ"/>
</dbReference>
<dbReference type="Pfam" id="PF14324">
    <property type="entry name" value="PINIT"/>
    <property type="match status" value="1"/>
</dbReference>
<dbReference type="InterPro" id="IPR038654">
    <property type="entry name" value="PINIT_sf"/>
</dbReference>
<dbReference type="eggNOG" id="KOG2169">
    <property type="taxonomic scope" value="Eukaryota"/>
</dbReference>
<keyword evidence="5 8" id="KW-0863">Zinc-finger</keyword>
<dbReference type="GO" id="GO:0016925">
    <property type="term" value="P:protein sumoylation"/>
    <property type="evidence" value="ECO:0007669"/>
    <property type="project" value="UniProtKB-UniPathway"/>
</dbReference>
<feature type="compositionally biased region" description="Low complexity" evidence="9">
    <location>
        <begin position="606"/>
        <end position="630"/>
    </location>
</feature>
<feature type="region of interest" description="Disordered" evidence="9">
    <location>
        <begin position="445"/>
        <end position="861"/>
    </location>
</feature>
<protein>
    <recommendedName>
        <fullName evidence="14">SP-RING-type domain-containing protein</fullName>
    </recommendedName>
</protein>
<dbReference type="Pfam" id="PF02891">
    <property type="entry name" value="zf-MIZ"/>
    <property type="match status" value="1"/>
</dbReference>
<dbReference type="InterPro" id="IPR023321">
    <property type="entry name" value="PINIT"/>
</dbReference>
<feature type="domain" description="PINIT" evidence="11">
    <location>
        <begin position="149"/>
        <end position="307"/>
    </location>
</feature>
<dbReference type="InterPro" id="IPR013083">
    <property type="entry name" value="Znf_RING/FYVE/PHD"/>
</dbReference>
<dbReference type="Gene3D" id="3.30.40.10">
    <property type="entry name" value="Zinc/RING finger domain, C3HC4 (zinc finger)"/>
    <property type="match status" value="1"/>
</dbReference>
<evidence type="ECO:0000256" key="5">
    <source>
        <dbReference type="ARBA" id="ARBA00022771"/>
    </source>
</evidence>
<evidence type="ECO:0008006" key="14">
    <source>
        <dbReference type="Google" id="ProtNLM"/>
    </source>
</evidence>
<evidence type="ECO:0000259" key="11">
    <source>
        <dbReference type="PROSITE" id="PS51466"/>
    </source>
</evidence>
<dbReference type="PANTHER" id="PTHR10782:SF4">
    <property type="entry name" value="TONALLI, ISOFORM E"/>
    <property type="match status" value="1"/>
</dbReference>
<evidence type="ECO:0000256" key="6">
    <source>
        <dbReference type="ARBA" id="ARBA00022786"/>
    </source>
</evidence>
<dbReference type="SUPFAM" id="SSF57850">
    <property type="entry name" value="RING/U-box"/>
    <property type="match status" value="1"/>
</dbReference>
<organism evidence="12 13">
    <name type="scientific">Pseudozyma flocculosa PF-1</name>
    <dbReference type="NCBI Taxonomy" id="1277687"/>
    <lineage>
        <taxon>Eukaryota</taxon>
        <taxon>Fungi</taxon>
        <taxon>Dikarya</taxon>
        <taxon>Basidiomycota</taxon>
        <taxon>Ustilaginomycotina</taxon>
        <taxon>Ustilaginomycetes</taxon>
        <taxon>Ustilaginales</taxon>
        <taxon>Ustilaginaceae</taxon>
        <taxon>Pseudozyma</taxon>
    </lineage>
</organism>
<dbReference type="PROSITE" id="PS51044">
    <property type="entry name" value="ZF_SP_RING"/>
    <property type="match status" value="1"/>
</dbReference>
<dbReference type="OrthoDB" id="28127at2759"/>
<feature type="domain" description="SP-RING-type" evidence="10">
    <location>
        <begin position="336"/>
        <end position="421"/>
    </location>
</feature>
<keyword evidence="7" id="KW-0862">Zinc</keyword>
<evidence type="ECO:0000256" key="2">
    <source>
        <dbReference type="ARBA" id="ARBA00005383"/>
    </source>
</evidence>
<keyword evidence="4" id="KW-0479">Metal-binding</keyword>
<dbReference type="PANTHER" id="PTHR10782">
    <property type="entry name" value="ZINC FINGER MIZ DOMAIN-CONTAINING PROTEIN"/>
    <property type="match status" value="1"/>
</dbReference>
<dbReference type="UniPathway" id="UPA00886"/>
<feature type="compositionally biased region" description="Low complexity" evidence="9">
    <location>
        <begin position="809"/>
        <end position="818"/>
    </location>
</feature>
<evidence type="ECO:0000256" key="3">
    <source>
        <dbReference type="ARBA" id="ARBA00022679"/>
    </source>
</evidence>
<evidence type="ECO:0000313" key="12">
    <source>
        <dbReference type="EMBL" id="EPQ27442.1"/>
    </source>
</evidence>
<feature type="compositionally biased region" description="Low complexity" evidence="9">
    <location>
        <begin position="781"/>
        <end position="792"/>
    </location>
</feature>
<feature type="compositionally biased region" description="Polar residues" evidence="9">
    <location>
        <begin position="709"/>
        <end position="723"/>
    </location>
</feature>
<proteinExistence type="inferred from homology"/>
<dbReference type="EMBL" id="KE361639">
    <property type="protein sequence ID" value="EPQ27442.1"/>
    <property type="molecule type" value="Genomic_DNA"/>
</dbReference>
<dbReference type="Proteomes" id="UP000053664">
    <property type="component" value="Unassembled WGS sequence"/>
</dbReference>
<dbReference type="GO" id="GO:0008270">
    <property type="term" value="F:zinc ion binding"/>
    <property type="evidence" value="ECO:0007669"/>
    <property type="project" value="UniProtKB-KW"/>
</dbReference>
<evidence type="ECO:0000256" key="7">
    <source>
        <dbReference type="ARBA" id="ARBA00022833"/>
    </source>
</evidence>
<evidence type="ECO:0000256" key="9">
    <source>
        <dbReference type="SAM" id="MobiDB-lite"/>
    </source>
</evidence>
<dbReference type="KEGG" id="pfp:PFL1_04980"/>
<accession>A0A061H3N7</accession>
<dbReference type="GeneID" id="19319080"/>
<keyword evidence="3" id="KW-0808">Transferase</keyword>
<gene>
    <name evidence="12" type="ORF">PFL1_04980</name>
</gene>
<evidence type="ECO:0000256" key="1">
    <source>
        <dbReference type="ARBA" id="ARBA00004718"/>
    </source>
</evidence>
<feature type="compositionally biased region" description="Low complexity" evidence="9">
    <location>
        <begin position="498"/>
        <end position="507"/>
    </location>
</feature>
<evidence type="ECO:0000313" key="13">
    <source>
        <dbReference type="Proteomes" id="UP000053664"/>
    </source>
</evidence>
<dbReference type="CDD" id="cd16792">
    <property type="entry name" value="SP-RING_Siz-like"/>
    <property type="match status" value="1"/>
</dbReference>
<feature type="compositionally biased region" description="Basic and acidic residues" evidence="9">
    <location>
        <begin position="466"/>
        <end position="477"/>
    </location>
</feature>
<keyword evidence="6" id="KW-0833">Ubl conjugation pathway</keyword>
<reference evidence="12 13" key="1">
    <citation type="journal article" date="2013" name="Plant Cell">
        <title>The transition from a phytopathogenic smut ancestor to an anamorphic biocontrol agent deciphered by comparative whole-genome analysis.</title>
        <authorList>
            <person name="Lefebvre F."/>
            <person name="Joly D.L."/>
            <person name="Labbe C."/>
            <person name="Teichmann B."/>
            <person name="Linning R."/>
            <person name="Belzile F."/>
            <person name="Bakkeren G."/>
            <person name="Belanger R.R."/>
        </authorList>
    </citation>
    <scope>NUCLEOTIDE SEQUENCE [LARGE SCALE GENOMIC DNA]</scope>
    <source>
        <strain evidence="12 13">PF-1</strain>
    </source>
</reference>
<dbReference type="HOGENOM" id="CLU_332366_0_0_1"/>
<evidence type="ECO:0000259" key="10">
    <source>
        <dbReference type="PROSITE" id="PS51044"/>
    </source>
</evidence>
<dbReference type="GO" id="GO:0000785">
    <property type="term" value="C:chromatin"/>
    <property type="evidence" value="ECO:0007669"/>
    <property type="project" value="TreeGrafter"/>
</dbReference>
<dbReference type="PROSITE" id="PS51466">
    <property type="entry name" value="PINIT"/>
    <property type="match status" value="1"/>
</dbReference>
<feature type="compositionally biased region" description="Gly residues" evidence="9">
    <location>
        <begin position="793"/>
        <end position="808"/>
    </location>
</feature>
<dbReference type="AlphaFoldDB" id="A0A061H3N7"/>
<comment type="similarity">
    <text evidence="2">Belongs to the PIAS family.</text>
</comment>
<dbReference type="GO" id="GO:0061665">
    <property type="term" value="F:SUMO ligase activity"/>
    <property type="evidence" value="ECO:0007669"/>
    <property type="project" value="TreeGrafter"/>
</dbReference>
<sequence length="861" mass="89554">MAGAAQSSQAGATDPFADFSLVENAIRGFTIKALKAVITDINKSIALKERAYLRLSGNKAELANRVLNSLQDVKKSNSVQHFQKFKQIVVENGGWIPNTAQQNNPIRPSNAYAGASGAAYQKVNGASPYSGFPPAAGSASPAATTAAARTAAGNSAQTRVNFKPSPFWEIKSFVSNLVICPEAPSTERKTSAVYVTFTEEYIARLRQANSAFQARLFCTTHEAYAVGLSGRFQAPVEFPLTCEVRVNGTQLSTNLRGSKKNVGRVPPPNLNKDNQLLLQSQRQNRIELTYTNCPKRHVLIVAVCEVTSAEMLVERLRKKAHRTKEDVLRSMKKAAEDDDIQTGSATMSLKCPLSYTRMTTPSRSTHCPHVACFDAYSFYSINEQTPSWSCPHCNQTIRPDDLIVDDYVGDIIKKVPDDYETVIVEPDGSWRTPDGKVASEGYVAAAATGSAAPTPGPSRPTASAEPRSDNGHSRESRAAPSSDDIVILDSPSPPPVGPSLAKLASATPAPPPPLPSLHPPAPTSVDSSRQSSARPAPEPAVIDLTLSDSDDEPLRLLPRPRPPLASSTAASAPMSASASASSSSAMRPPHLNGSAASQNGAYPRRPSSSHAPPGQPQPAAGGSLAAAARRPSTDGARSASSSTRHANDDTPSDDEVVRRPGKKARLEASQGAQPGPGPGRPLGNGGLPAGDSPRPGSDGSAGGPFAGPSRSNTNPLHPSSTAVGSRYAYPPGAPRRLSDRGGVAGGGAGTSSSSSSRPSYPVPYLDTDIGVTGNGNGTGDGYSSNGISNGNGARAGGGGGGGGGGGDGSSPLGDSPGANGRRTRRGEGYDGAEWGDDVDGSSERGYTGVGRDTYFADDDWW</sequence>
<feature type="compositionally biased region" description="Low complexity" evidence="9">
    <location>
        <begin position="564"/>
        <end position="589"/>
    </location>
</feature>
<dbReference type="RefSeq" id="XP_007880701.1">
    <property type="nucleotide sequence ID" value="XM_007882510.1"/>
</dbReference>